<dbReference type="Proteomes" id="UP000745859">
    <property type="component" value="Unassembled WGS sequence"/>
</dbReference>
<evidence type="ECO:0000256" key="7">
    <source>
        <dbReference type="ARBA" id="ARBA00022741"/>
    </source>
</evidence>
<keyword evidence="14" id="KW-1208">Phospholipid metabolism</keyword>
<keyword evidence="9" id="KW-0067">ATP-binding</keyword>
<keyword evidence="6 15" id="KW-0812">Transmembrane</keyword>
<evidence type="ECO:0000256" key="8">
    <source>
        <dbReference type="ARBA" id="ARBA00022777"/>
    </source>
</evidence>
<protein>
    <submittedName>
        <fullName evidence="16">Diacylglycerol kinase (ATP)</fullName>
        <ecNumber evidence="16">2.7.1.107</ecNumber>
    </submittedName>
</protein>
<feature type="transmembrane region" description="Helical" evidence="15">
    <location>
        <begin position="98"/>
        <end position="119"/>
    </location>
</feature>
<dbReference type="CDD" id="cd14265">
    <property type="entry name" value="UDPK_IM_like"/>
    <property type="match status" value="1"/>
</dbReference>
<accession>A0ABX0UE82</accession>
<dbReference type="InterPro" id="IPR036945">
    <property type="entry name" value="DAGK_sf"/>
</dbReference>
<keyword evidence="4" id="KW-0444">Lipid biosynthesis</keyword>
<evidence type="ECO:0000256" key="1">
    <source>
        <dbReference type="ARBA" id="ARBA00004651"/>
    </source>
</evidence>
<keyword evidence="13" id="KW-0594">Phospholipid biosynthesis</keyword>
<gene>
    <name evidence="16" type="ORF">FHR24_001964</name>
</gene>
<keyword evidence="11" id="KW-0443">Lipid metabolism</keyword>
<evidence type="ECO:0000256" key="12">
    <source>
        <dbReference type="ARBA" id="ARBA00023136"/>
    </source>
</evidence>
<proteinExistence type="inferred from homology"/>
<keyword evidence="17" id="KW-1185">Reference proteome</keyword>
<keyword evidence="5 16" id="KW-0808">Transferase</keyword>
<dbReference type="Gene3D" id="1.10.287.3610">
    <property type="match status" value="1"/>
</dbReference>
<dbReference type="EC" id="2.7.1.107" evidence="16"/>
<evidence type="ECO:0000256" key="4">
    <source>
        <dbReference type="ARBA" id="ARBA00022516"/>
    </source>
</evidence>
<dbReference type="PANTHER" id="PTHR34299">
    <property type="entry name" value="DIACYLGLYCEROL KINASE"/>
    <property type="match status" value="1"/>
</dbReference>
<dbReference type="GO" id="GO:0004143">
    <property type="term" value="F:ATP-dependent diacylglycerol kinase activity"/>
    <property type="evidence" value="ECO:0007669"/>
    <property type="project" value="UniProtKB-EC"/>
</dbReference>
<evidence type="ECO:0000256" key="14">
    <source>
        <dbReference type="ARBA" id="ARBA00023264"/>
    </source>
</evidence>
<keyword evidence="3" id="KW-1003">Cell membrane</keyword>
<keyword evidence="8 16" id="KW-0418">Kinase</keyword>
<dbReference type="InterPro" id="IPR000829">
    <property type="entry name" value="DAGK"/>
</dbReference>
<keyword evidence="12 15" id="KW-0472">Membrane</keyword>
<comment type="caution">
    <text evidence="16">The sequence shown here is derived from an EMBL/GenBank/DDBJ whole genome shotgun (WGS) entry which is preliminary data.</text>
</comment>
<sequence length="127" mass="14198">MKTEEKNIVVDRIQSLGYAYKGFVYLLKTENAIKVHAFSTVLLTTLGLFTKLNTTEWMFQFLALGLVISVEALNTCIEKTADFVQPNFDKKIGTIKDISAGAVLFSGIFGAIILGFIYIPKIIQYYS</sequence>
<evidence type="ECO:0000256" key="6">
    <source>
        <dbReference type="ARBA" id="ARBA00022692"/>
    </source>
</evidence>
<evidence type="ECO:0000256" key="13">
    <source>
        <dbReference type="ARBA" id="ARBA00023209"/>
    </source>
</evidence>
<keyword evidence="7" id="KW-0547">Nucleotide-binding</keyword>
<name>A0ABX0UE82_9FLAO</name>
<dbReference type="PANTHER" id="PTHR34299:SF1">
    <property type="entry name" value="DIACYLGLYCEROL KINASE"/>
    <property type="match status" value="1"/>
</dbReference>
<evidence type="ECO:0000256" key="9">
    <source>
        <dbReference type="ARBA" id="ARBA00022840"/>
    </source>
</evidence>
<comment type="subcellular location">
    <subcellularLocation>
        <location evidence="1">Cell membrane</location>
        <topology evidence="1">Multi-pass membrane protein</topology>
    </subcellularLocation>
</comment>
<dbReference type="Pfam" id="PF01219">
    <property type="entry name" value="DAGK_prokar"/>
    <property type="match status" value="1"/>
</dbReference>
<evidence type="ECO:0000256" key="3">
    <source>
        <dbReference type="ARBA" id="ARBA00022475"/>
    </source>
</evidence>
<evidence type="ECO:0000313" key="17">
    <source>
        <dbReference type="Proteomes" id="UP000745859"/>
    </source>
</evidence>
<dbReference type="EMBL" id="JAASQL010000002">
    <property type="protein sequence ID" value="NIJ45496.1"/>
    <property type="molecule type" value="Genomic_DNA"/>
</dbReference>
<keyword evidence="10 15" id="KW-1133">Transmembrane helix</keyword>
<dbReference type="InterPro" id="IPR033717">
    <property type="entry name" value="UDPK"/>
</dbReference>
<evidence type="ECO:0000256" key="11">
    <source>
        <dbReference type="ARBA" id="ARBA00023098"/>
    </source>
</evidence>
<dbReference type="RefSeq" id="WP_167187640.1">
    <property type="nucleotide sequence ID" value="NZ_JAASQL010000002.1"/>
</dbReference>
<organism evidence="16 17">
    <name type="scientific">Wenyingzhuangia heitensis</name>
    <dbReference type="NCBI Taxonomy" id="1487859"/>
    <lineage>
        <taxon>Bacteria</taxon>
        <taxon>Pseudomonadati</taxon>
        <taxon>Bacteroidota</taxon>
        <taxon>Flavobacteriia</taxon>
        <taxon>Flavobacteriales</taxon>
        <taxon>Flavobacteriaceae</taxon>
        <taxon>Wenyingzhuangia</taxon>
    </lineage>
</organism>
<evidence type="ECO:0000313" key="16">
    <source>
        <dbReference type="EMBL" id="NIJ45496.1"/>
    </source>
</evidence>
<evidence type="ECO:0000256" key="5">
    <source>
        <dbReference type="ARBA" id="ARBA00022679"/>
    </source>
</evidence>
<reference evidence="16 17" key="1">
    <citation type="submission" date="2020-03" db="EMBL/GenBank/DDBJ databases">
        <title>Genomic Encyclopedia of Type Strains, Phase IV (KMG-IV): sequencing the most valuable type-strain genomes for metagenomic binning, comparative biology and taxonomic classification.</title>
        <authorList>
            <person name="Goeker M."/>
        </authorList>
    </citation>
    <scope>NUCLEOTIDE SEQUENCE [LARGE SCALE GENOMIC DNA]</scope>
    <source>
        <strain evidence="16 17">DSM 101599</strain>
    </source>
</reference>
<comment type="similarity">
    <text evidence="2">Belongs to the bacterial diacylglycerol kinase family.</text>
</comment>
<evidence type="ECO:0000256" key="10">
    <source>
        <dbReference type="ARBA" id="ARBA00022989"/>
    </source>
</evidence>
<evidence type="ECO:0000256" key="2">
    <source>
        <dbReference type="ARBA" id="ARBA00005967"/>
    </source>
</evidence>
<evidence type="ECO:0000256" key="15">
    <source>
        <dbReference type="SAM" id="Phobius"/>
    </source>
</evidence>